<sequence length="88" mass="9913">MIKLLNPASSLCFASSLCPHGFLSFFLSFFPFFALHLLHSLGACMLHVARRHARCCFCARHLPVYSGLQLPTFDMAPPCLQSETRARR</sequence>
<evidence type="ECO:0000313" key="2">
    <source>
        <dbReference type="EMBL" id="CAI6335871.1"/>
    </source>
</evidence>
<keyword evidence="1" id="KW-0812">Transmembrane</keyword>
<keyword evidence="1" id="KW-0472">Membrane</keyword>
<proteinExistence type="predicted"/>
<gene>
    <name evidence="2" type="ORF">PDIGIT_LOCUS8959</name>
</gene>
<feature type="transmembrane region" description="Helical" evidence="1">
    <location>
        <begin position="20"/>
        <end position="44"/>
    </location>
</feature>
<reference evidence="2" key="1">
    <citation type="submission" date="2023-01" db="EMBL/GenBank/DDBJ databases">
        <authorList>
            <person name="Van Ghelder C."/>
            <person name="Rancurel C."/>
        </authorList>
    </citation>
    <scope>NUCLEOTIDE SEQUENCE</scope>
    <source>
        <strain evidence="2">CNCM I-4278</strain>
    </source>
</reference>
<dbReference type="Proteomes" id="UP001152607">
    <property type="component" value="Unassembled WGS sequence"/>
</dbReference>
<keyword evidence="1" id="KW-1133">Transmembrane helix</keyword>
<keyword evidence="3" id="KW-1185">Reference proteome</keyword>
<name>A0A9W4XSF4_9PLEO</name>
<protein>
    <submittedName>
        <fullName evidence="2">Uncharacterized protein</fullName>
    </submittedName>
</protein>
<dbReference type="AlphaFoldDB" id="A0A9W4XSF4"/>
<comment type="caution">
    <text evidence="2">The sequence shown here is derived from an EMBL/GenBank/DDBJ whole genome shotgun (WGS) entry which is preliminary data.</text>
</comment>
<evidence type="ECO:0000256" key="1">
    <source>
        <dbReference type="SAM" id="Phobius"/>
    </source>
</evidence>
<dbReference type="EMBL" id="CAOQHR010000006">
    <property type="protein sequence ID" value="CAI6335871.1"/>
    <property type="molecule type" value="Genomic_DNA"/>
</dbReference>
<organism evidence="2 3">
    <name type="scientific">Periconia digitata</name>
    <dbReference type="NCBI Taxonomy" id="1303443"/>
    <lineage>
        <taxon>Eukaryota</taxon>
        <taxon>Fungi</taxon>
        <taxon>Dikarya</taxon>
        <taxon>Ascomycota</taxon>
        <taxon>Pezizomycotina</taxon>
        <taxon>Dothideomycetes</taxon>
        <taxon>Pleosporomycetidae</taxon>
        <taxon>Pleosporales</taxon>
        <taxon>Massarineae</taxon>
        <taxon>Periconiaceae</taxon>
        <taxon>Periconia</taxon>
    </lineage>
</organism>
<evidence type="ECO:0000313" key="3">
    <source>
        <dbReference type="Proteomes" id="UP001152607"/>
    </source>
</evidence>
<accession>A0A9W4XSF4</accession>